<name>A0A6C2YJY2_9BACT</name>
<dbReference type="Proteomes" id="UP000464378">
    <property type="component" value="Chromosome"/>
</dbReference>
<accession>A0A6C2YJY2</accession>
<keyword evidence="2" id="KW-1185">Reference proteome</keyword>
<protein>
    <submittedName>
        <fullName evidence="1">Uncharacterized protein</fullName>
    </submittedName>
</protein>
<dbReference type="EMBL" id="LR593887">
    <property type="protein sequence ID" value="VTR98331.1"/>
    <property type="molecule type" value="Genomic_DNA"/>
</dbReference>
<gene>
    <name evidence="1" type="ORF">GMBLW1_25470</name>
</gene>
<sequence>MMLPPDFLASLQAASGDAALHVIAADWLDEHDQPIAAQLIRWQSDPASHRFPIREFIQQHADTWFGPWLAVINQRRLERCFVDGWVRRLDCIQPLEDFYLDHLDRLPLLRVLTTTVPCSLSRQGLARLATHPTLSSVQLILRTTALNWEDVAPFAEMPCLMLLELTSDEGHDLLEPHRDRLQRQIRSIHAQRDAESRQAIARNSLGNQHFQPDSHAVLTIPSAHFPSTPQWYLERARDLPHLTSVWLQSPVDCGGLAELPHLRELTICDVPGSLLRAGSGLPRLPQVQELTLKMSAQAPSPMAQQRLAEFFPHLRTLWLTLPSHATWNLGWLAGCDHLQFLRVECGRLPYNGLDSMPPLPDLRELSLVSPALEYDRMLTWPTRGRFPKIQVCGIGNPQLLCCFGPSNERLPPVTGSGWIDRLCQQPRRELPPGLPLVPIPDGFAWNASTDDWREVGADPAIALESAFAPARVSLTHLGDPHEPLEAIVPVGVNVGNPSMQTSATGESIWMLTWDSPREQGVTAIWEFAGQRYRWTGRAGLLRAQPWLMLFRRWFGMPAPPAPSRDF</sequence>
<organism evidence="1">
    <name type="scientific">Tuwongella immobilis</name>
    <dbReference type="NCBI Taxonomy" id="692036"/>
    <lineage>
        <taxon>Bacteria</taxon>
        <taxon>Pseudomonadati</taxon>
        <taxon>Planctomycetota</taxon>
        <taxon>Planctomycetia</taxon>
        <taxon>Gemmatales</taxon>
        <taxon>Gemmataceae</taxon>
        <taxon>Tuwongella</taxon>
    </lineage>
</organism>
<dbReference type="Gene3D" id="3.80.10.10">
    <property type="entry name" value="Ribonuclease Inhibitor"/>
    <property type="match status" value="1"/>
</dbReference>
<dbReference type="KEGG" id="tim:GMBLW1_25470"/>
<proteinExistence type="predicted"/>
<dbReference type="InterPro" id="IPR032675">
    <property type="entry name" value="LRR_dom_sf"/>
</dbReference>
<dbReference type="SUPFAM" id="SSF52047">
    <property type="entry name" value="RNI-like"/>
    <property type="match status" value="1"/>
</dbReference>
<reference evidence="1" key="1">
    <citation type="submission" date="2019-04" db="EMBL/GenBank/DDBJ databases">
        <authorList>
            <consortium name="Science for Life Laboratories"/>
        </authorList>
    </citation>
    <scope>NUCLEOTIDE SEQUENCE</scope>
    <source>
        <strain evidence="1">MBLW1</strain>
    </source>
</reference>
<dbReference type="AlphaFoldDB" id="A0A6C2YJY2"/>
<dbReference type="InParanoid" id="A0A6C2YJY2"/>
<dbReference type="EMBL" id="LR586016">
    <property type="protein sequence ID" value="VIP01413.1"/>
    <property type="molecule type" value="Genomic_DNA"/>
</dbReference>
<dbReference type="RefSeq" id="WP_162656621.1">
    <property type="nucleotide sequence ID" value="NZ_LR593887.1"/>
</dbReference>
<evidence type="ECO:0000313" key="1">
    <source>
        <dbReference type="EMBL" id="VIP01413.1"/>
    </source>
</evidence>
<evidence type="ECO:0000313" key="2">
    <source>
        <dbReference type="Proteomes" id="UP000464378"/>
    </source>
</evidence>